<dbReference type="PROSITE" id="PS51257">
    <property type="entry name" value="PROKAR_LIPOPROTEIN"/>
    <property type="match status" value="1"/>
</dbReference>
<dbReference type="Proteomes" id="UP000294930">
    <property type="component" value="Unassembled WGS sequence"/>
</dbReference>
<reference evidence="2 3" key="1">
    <citation type="submission" date="2019-03" db="EMBL/GenBank/DDBJ databases">
        <title>Genomic Encyclopedia of Type Strains, Phase III (KMG-III): the genomes of soil and plant-associated and newly described type strains.</title>
        <authorList>
            <person name="Whitman W."/>
        </authorList>
    </citation>
    <scope>NUCLEOTIDE SEQUENCE [LARGE SCALE GENOMIC DNA]</scope>
    <source>
        <strain evidence="2 3">CGMCC 1.10957</strain>
    </source>
</reference>
<evidence type="ECO:0000256" key="1">
    <source>
        <dbReference type="SAM" id="Phobius"/>
    </source>
</evidence>
<protein>
    <recommendedName>
        <fullName evidence="4">Lipoprotein</fullName>
    </recommendedName>
</protein>
<gene>
    <name evidence="2" type="ORF">A8975_1323</name>
</gene>
<sequence>MIKYNLITYVLSIISIVLFLGCNDAKNKTENELLITKAIIKKFTDNPSNDFYTNCIFQKGLPIVFNKKENLELVKTTLNLNDDFETKVKNAEFFSIPDTLLPKLNIITQKQIDSLEAIKDTKDRRTIYEELSCSDGLLSITKPIYNYEKTKAYISLYFHCSGICEKKGMFFLSFENNLWSIEKTLID</sequence>
<organism evidence="2 3">
    <name type="scientific">Meridianimaribacter flavus</name>
    <dbReference type="NCBI Taxonomy" id="571115"/>
    <lineage>
        <taxon>Bacteria</taxon>
        <taxon>Pseudomonadati</taxon>
        <taxon>Bacteroidota</taxon>
        <taxon>Flavobacteriia</taxon>
        <taxon>Flavobacteriales</taxon>
        <taxon>Flavobacteriaceae</taxon>
        <taxon>Meridianimaribacter</taxon>
    </lineage>
</organism>
<feature type="transmembrane region" description="Helical" evidence="1">
    <location>
        <begin position="6"/>
        <end position="22"/>
    </location>
</feature>
<name>A0ABY2G7R5_9FLAO</name>
<evidence type="ECO:0008006" key="4">
    <source>
        <dbReference type="Google" id="ProtNLM"/>
    </source>
</evidence>
<accession>A0ABY2G7R5</accession>
<evidence type="ECO:0000313" key="2">
    <source>
        <dbReference type="EMBL" id="TDY12559.1"/>
    </source>
</evidence>
<keyword evidence="1" id="KW-0812">Transmembrane</keyword>
<evidence type="ECO:0000313" key="3">
    <source>
        <dbReference type="Proteomes" id="UP000294930"/>
    </source>
</evidence>
<proteinExistence type="predicted"/>
<comment type="caution">
    <text evidence="2">The sequence shown here is derived from an EMBL/GenBank/DDBJ whole genome shotgun (WGS) entry which is preliminary data.</text>
</comment>
<keyword evidence="1" id="KW-1133">Transmembrane helix</keyword>
<keyword evidence="1" id="KW-0472">Membrane</keyword>
<dbReference type="RefSeq" id="WP_134199206.1">
    <property type="nucleotide sequence ID" value="NZ_SOQZ01000002.1"/>
</dbReference>
<keyword evidence="3" id="KW-1185">Reference proteome</keyword>
<dbReference type="EMBL" id="SOQZ01000002">
    <property type="protein sequence ID" value="TDY12559.1"/>
    <property type="molecule type" value="Genomic_DNA"/>
</dbReference>